<reference evidence="2 3" key="2">
    <citation type="submission" date="2015-05" db="EMBL/GenBank/DDBJ databases">
        <authorList>
            <person name="Morales-Cruz A."/>
            <person name="Amrine K.C."/>
            <person name="Cantu D."/>
        </authorList>
    </citation>
    <scope>NUCLEOTIDE SEQUENCE [LARGE SCALE GENOMIC DNA]</scope>
    <source>
        <strain evidence="2">DA912</strain>
    </source>
</reference>
<protein>
    <submittedName>
        <fullName evidence="2">Uncharacterized protein</fullName>
    </submittedName>
</protein>
<dbReference type="AlphaFoldDB" id="A0A0G2FDF1"/>
<evidence type="ECO:0000256" key="1">
    <source>
        <dbReference type="SAM" id="MobiDB-lite"/>
    </source>
</evidence>
<dbReference type="OrthoDB" id="5207784at2759"/>
<dbReference type="Proteomes" id="UP000034680">
    <property type="component" value="Unassembled WGS sequence"/>
</dbReference>
<sequence length="210" mass="24225">MSVLLMFVPEYRALHWDDHTMLGVEEKEKLYRIYEHRDLASMNSRVAQVSAQHPGQFHGVYLKKGSSFGLTGVKESFEATWGDDLNRKTVYQARQNKGCLEWRDSTEKLIAIDNRTASRGHQEESLNILVSLDKVHLDFLVALWVARIWHDTQAEGQKEDKKNVTRRKSEQKQLDKEEGRPHGPLHDVKEALGIGKKVYNLVEGTRDMDL</sequence>
<reference evidence="2 3" key="1">
    <citation type="submission" date="2015-05" db="EMBL/GenBank/DDBJ databases">
        <title>Distinctive expansion of gene families associated with plant cell wall degradation and secondary metabolism in the genomes of grapevine trunk pathogens.</title>
        <authorList>
            <person name="Lawrence D.P."/>
            <person name="Travadon R."/>
            <person name="Rolshausen P.E."/>
            <person name="Baumgartner K."/>
        </authorList>
    </citation>
    <scope>NUCLEOTIDE SEQUENCE [LARGE SCALE GENOMIC DNA]</scope>
    <source>
        <strain evidence="2">DA912</strain>
    </source>
</reference>
<feature type="region of interest" description="Disordered" evidence="1">
    <location>
        <begin position="155"/>
        <end position="187"/>
    </location>
</feature>
<evidence type="ECO:0000313" key="3">
    <source>
        <dbReference type="Proteomes" id="UP000034680"/>
    </source>
</evidence>
<proteinExistence type="predicted"/>
<keyword evidence="3" id="KW-1185">Reference proteome</keyword>
<name>A0A0G2FDF1_9PEZI</name>
<dbReference type="EMBL" id="LCUC01000335">
    <property type="protein sequence ID" value="KKY32181.1"/>
    <property type="molecule type" value="Genomic_DNA"/>
</dbReference>
<evidence type="ECO:0000313" key="2">
    <source>
        <dbReference type="EMBL" id="KKY32181.1"/>
    </source>
</evidence>
<organism evidence="2 3">
    <name type="scientific">Diaporthe ampelina</name>
    <dbReference type="NCBI Taxonomy" id="1214573"/>
    <lineage>
        <taxon>Eukaryota</taxon>
        <taxon>Fungi</taxon>
        <taxon>Dikarya</taxon>
        <taxon>Ascomycota</taxon>
        <taxon>Pezizomycotina</taxon>
        <taxon>Sordariomycetes</taxon>
        <taxon>Sordariomycetidae</taxon>
        <taxon>Diaporthales</taxon>
        <taxon>Diaporthaceae</taxon>
        <taxon>Diaporthe</taxon>
    </lineage>
</organism>
<accession>A0A0G2FDF1</accession>
<comment type="caution">
    <text evidence="2">The sequence shown here is derived from an EMBL/GenBank/DDBJ whole genome shotgun (WGS) entry which is preliminary data.</text>
</comment>
<gene>
    <name evidence="2" type="ORF">UCDDA912_g07857</name>
</gene>